<dbReference type="SUPFAM" id="SSF53850">
    <property type="entry name" value="Periplasmic binding protein-like II"/>
    <property type="match status" value="1"/>
</dbReference>
<evidence type="ECO:0000256" key="2">
    <source>
        <dbReference type="ARBA" id="ARBA00008725"/>
    </source>
</evidence>
<evidence type="ECO:0000256" key="8">
    <source>
        <dbReference type="SAM" id="SignalP"/>
    </source>
</evidence>
<comment type="caution">
    <text evidence="10">The sequence shown here is derived from an EMBL/GenBank/DDBJ whole genome shotgun (WGS) entry which is preliminary data.</text>
</comment>
<dbReference type="CDD" id="cd13565">
    <property type="entry name" value="PBP2_PstS"/>
    <property type="match status" value="1"/>
</dbReference>
<feature type="chain" id="PRO_5030559701" description="Phosphate-binding protein PstS" evidence="8">
    <location>
        <begin position="28"/>
        <end position="340"/>
    </location>
</feature>
<dbReference type="InterPro" id="IPR024370">
    <property type="entry name" value="PBP_domain"/>
</dbReference>
<dbReference type="NCBIfam" id="TIGR00975">
    <property type="entry name" value="3a0107s03"/>
    <property type="match status" value="1"/>
</dbReference>
<organism evidence="10 11">
    <name type="scientific">Pseudochelatococcus contaminans</name>
    <dbReference type="NCBI Taxonomy" id="1538103"/>
    <lineage>
        <taxon>Bacteria</taxon>
        <taxon>Pseudomonadati</taxon>
        <taxon>Pseudomonadota</taxon>
        <taxon>Alphaproteobacteria</taxon>
        <taxon>Hyphomicrobiales</taxon>
        <taxon>Chelatococcaceae</taxon>
        <taxon>Pseudochelatococcus</taxon>
    </lineage>
</organism>
<sequence>MESFSPKNALYAATLAAAFCLAGQARAVELNGAGSSFHSNLYKEWMAEFNRANPDITVTYKSVGSGEGIRRFTQGSVAFGSTERPMTDAEIANVPENVLHVPTTAGMVVLAYNIPGFSGDLRLSRQALVGIMSGRIKTWDDPLIRAANPGVDIPKRNIAVVARRDASGTTFSFTTHLAAVSDAWKEVGTTVAWPNNAMIVSGNEGVAGRIAIAEYSIGYVEYSFAAQLNLRSALIENRAGQYVRADGASGSAALASALDGMPEDGRQIIPDPVGDTVYPIVSYSWTLLRKANKDPQVADGLKRFVGWGLVEGQTFAEGLGYIPLPAPVVNRAQAILAGLH</sequence>
<dbReference type="PIRSF" id="PIRSF002756">
    <property type="entry name" value="PstS"/>
    <property type="match status" value="1"/>
</dbReference>
<evidence type="ECO:0000313" key="11">
    <source>
        <dbReference type="Proteomes" id="UP000537592"/>
    </source>
</evidence>
<evidence type="ECO:0000313" key="10">
    <source>
        <dbReference type="EMBL" id="MBB3810924.1"/>
    </source>
</evidence>
<dbReference type="Pfam" id="PF12849">
    <property type="entry name" value="PBP_like_2"/>
    <property type="match status" value="1"/>
</dbReference>
<reference evidence="10 11" key="1">
    <citation type="submission" date="2020-08" db="EMBL/GenBank/DDBJ databases">
        <title>Genomic Encyclopedia of Type Strains, Phase IV (KMG-IV): sequencing the most valuable type-strain genomes for metagenomic binning, comparative biology and taxonomic classification.</title>
        <authorList>
            <person name="Goeker M."/>
        </authorList>
    </citation>
    <scope>NUCLEOTIDE SEQUENCE [LARGE SCALE GENOMIC DNA]</scope>
    <source>
        <strain evidence="10 11">DSM 28760</strain>
    </source>
</reference>
<evidence type="ECO:0000256" key="5">
    <source>
        <dbReference type="ARBA" id="ARBA00022448"/>
    </source>
</evidence>
<keyword evidence="11" id="KW-1185">Reference proteome</keyword>
<accession>A0A7W5Z747</accession>
<dbReference type="PANTHER" id="PTHR42996">
    <property type="entry name" value="PHOSPHATE-BINDING PROTEIN PSTS"/>
    <property type="match status" value="1"/>
</dbReference>
<dbReference type="AlphaFoldDB" id="A0A7W5Z747"/>
<evidence type="ECO:0000256" key="1">
    <source>
        <dbReference type="ARBA" id="ARBA00002841"/>
    </source>
</evidence>
<dbReference type="EMBL" id="JACICC010000009">
    <property type="protein sequence ID" value="MBB3810924.1"/>
    <property type="molecule type" value="Genomic_DNA"/>
</dbReference>
<dbReference type="GO" id="GO:0043190">
    <property type="term" value="C:ATP-binding cassette (ABC) transporter complex"/>
    <property type="evidence" value="ECO:0007669"/>
    <property type="project" value="InterPro"/>
</dbReference>
<protein>
    <recommendedName>
        <fullName evidence="4 7">Phosphate-binding protein PstS</fullName>
    </recommendedName>
</protein>
<feature type="domain" description="PBP" evidence="9">
    <location>
        <begin position="26"/>
        <end position="307"/>
    </location>
</feature>
<evidence type="ECO:0000259" key="9">
    <source>
        <dbReference type="Pfam" id="PF12849"/>
    </source>
</evidence>
<dbReference type="Proteomes" id="UP000537592">
    <property type="component" value="Unassembled WGS sequence"/>
</dbReference>
<evidence type="ECO:0000256" key="6">
    <source>
        <dbReference type="ARBA" id="ARBA00022592"/>
    </source>
</evidence>
<dbReference type="RefSeq" id="WP_183754331.1">
    <property type="nucleotide sequence ID" value="NZ_JACICC010000009.1"/>
</dbReference>
<comment type="function">
    <text evidence="1 7">Part of the ABC transporter complex PstSACB involved in phosphate import.</text>
</comment>
<keyword evidence="8" id="KW-0732">Signal</keyword>
<keyword evidence="5 7" id="KW-0813">Transport</keyword>
<gene>
    <name evidence="10" type="ORF">FHS81_003034</name>
</gene>
<evidence type="ECO:0000256" key="4">
    <source>
        <dbReference type="ARBA" id="ARBA00021889"/>
    </source>
</evidence>
<feature type="signal peptide" evidence="8">
    <location>
        <begin position="1"/>
        <end position="27"/>
    </location>
</feature>
<dbReference type="Gene3D" id="3.40.190.10">
    <property type="entry name" value="Periplasmic binding protein-like II"/>
    <property type="match status" value="2"/>
</dbReference>
<dbReference type="InterPro" id="IPR050962">
    <property type="entry name" value="Phosphate-bind_PstS"/>
</dbReference>
<keyword evidence="6 7" id="KW-0592">Phosphate transport</keyword>
<evidence type="ECO:0000256" key="7">
    <source>
        <dbReference type="PIRNR" id="PIRNR002756"/>
    </source>
</evidence>
<dbReference type="PANTHER" id="PTHR42996:SF1">
    <property type="entry name" value="PHOSPHATE-BINDING PROTEIN PSTS"/>
    <property type="match status" value="1"/>
</dbReference>
<comment type="similarity">
    <text evidence="2 7">Belongs to the PstS family.</text>
</comment>
<evidence type="ECO:0000256" key="3">
    <source>
        <dbReference type="ARBA" id="ARBA00011529"/>
    </source>
</evidence>
<dbReference type="GO" id="GO:0035435">
    <property type="term" value="P:phosphate ion transmembrane transport"/>
    <property type="evidence" value="ECO:0007669"/>
    <property type="project" value="InterPro"/>
</dbReference>
<name>A0A7W5Z747_9HYPH</name>
<comment type="subunit">
    <text evidence="3 7">The complex is composed of two ATP-binding proteins (PstB), two transmembrane proteins (PstC and PstA) and a solute-binding protein (PstS).</text>
</comment>
<dbReference type="InterPro" id="IPR005673">
    <property type="entry name" value="ABC_phos-bd_PstS"/>
</dbReference>
<proteinExistence type="inferred from homology"/>
<dbReference type="GO" id="GO:0042301">
    <property type="term" value="F:phosphate ion binding"/>
    <property type="evidence" value="ECO:0007669"/>
    <property type="project" value="InterPro"/>
</dbReference>